<dbReference type="RefSeq" id="WP_130184849.1">
    <property type="nucleotide sequence ID" value="NZ_CP035913.1"/>
</dbReference>
<evidence type="ECO:0000259" key="7">
    <source>
        <dbReference type="Pfam" id="PF07715"/>
    </source>
</evidence>
<dbReference type="InterPro" id="IPR010104">
    <property type="entry name" value="TonB_rcpt_bac"/>
</dbReference>
<comment type="subcellular location">
    <subcellularLocation>
        <location evidence="1">Cell outer membrane</location>
    </subcellularLocation>
</comment>
<dbReference type="EMBL" id="CP035913">
    <property type="protein sequence ID" value="QBE61712.1"/>
    <property type="molecule type" value="Genomic_DNA"/>
</dbReference>
<comment type="similarity">
    <text evidence="2">Belongs to the TonB-dependent receptor family.</text>
</comment>
<reference evidence="8 9" key="1">
    <citation type="submission" date="2019-02" db="EMBL/GenBank/DDBJ databases">
        <title>Draft Genome Sequences of Six Type Strains of the Genus Massilia.</title>
        <authorList>
            <person name="Miess H."/>
            <person name="Frediansyhah A."/>
            <person name="Gross H."/>
        </authorList>
    </citation>
    <scope>NUCLEOTIDE SEQUENCE [LARGE SCALE GENOMIC DNA]</scope>
    <source>
        <strain evidence="8 9">DSM 17473</strain>
    </source>
</reference>
<dbReference type="InterPro" id="IPR012910">
    <property type="entry name" value="Plug_dom"/>
</dbReference>
<evidence type="ECO:0000313" key="9">
    <source>
        <dbReference type="Proteomes" id="UP000290637"/>
    </source>
</evidence>
<evidence type="ECO:0000256" key="3">
    <source>
        <dbReference type="ARBA" id="ARBA00023136"/>
    </source>
</evidence>
<evidence type="ECO:0000313" key="8">
    <source>
        <dbReference type="EMBL" id="QBE61712.1"/>
    </source>
</evidence>
<dbReference type="InterPro" id="IPR037066">
    <property type="entry name" value="Plug_dom_sf"/>
</dbReference>
<dbReference type="PANTHER" id="PTHR40980:SF3">
    <property type="entry name" value="TONB-DEPENDENT RECEPTOR-LIKE BETA-BARREL DOMAIN-CONTAINING PROTEIN"/>
    <property type="match status" value="1"/>
</dbReference>
<evidence type="ECO:0000256" key="5">
    <source>
        <dbReference type="SAM" id="MobiDB-lite"/>
    </source>
</evidence>
<name>A0A4P6KTI3_9BURK</name>
<sequence>MYQHSSRNPGSTLRVKRLTHAVSLALVSLVASQAALAQQSTGAPAEPAANGAIQRVEVVATRASQQSGIERKKNAATAMDSIVAEDVGSLPDRNVGEAISRMAGIVLDRGDYGEGVTVSVRGNGADLTRVELDGQSVQSAGGTDAGATGGANSRGTEFRQLSADLIKSVDVVKGSTADMTEGALGGGIVIKTRTGLDFKKPFASLRLGGSHNSLDKKWKPDANLILANKYLDGRLGLILNASHSTLNNEAHSMQVSQTAQQGYYRLLDFDGSPEKTYSFLPSTVASDDSTATTPILRTPMGGTNFLNSESPLSLITKSAGAQTKQDCHNLFPDLSAAQLALIPSGSQGAARAQRGNELLTCLNQWNDYTPSNVRYFIKKEHDRKDNLDLRGDFKVNNKLTVYAKGSFNRRETRIEQMTYQLGLVKNPNQLPNPLVTPGYTGAVFADDAINNVRNVVLGSGFFHYPGGYSTRSNNYVIPGAVTNIDPASVLVDPSHHLTRFTVSDGQAIPDQTLEFARTISRYLQTGGTYRNDGLTAEFFFADARSDFRRVQQRMSYTLNTGPTTFELDPSGLWGFNFPAGVNQADPAGYAALFPRTVGGAALGNTNTIFRPNYAAAVQPLRTMATGILWLPQIRETGERTAKLDVTYMTPEGIPFFKRFKAGFNLRDSYSNSWEGGAGDRMVKAPIGTYGKEGYVPGVYLPQARVDNRFEGCQNTPASLAPGGDACQYGMNPPGDPRSGRDSTLVLSQQDFLNIIQQTLTKPATGTSFFHGAKDRPAILPQNWMGIDIAKAVELTNFANRNWDCVQTCTGTDGKVYDQPVNKLQERIDAFYLMTDFGLDHVPFTNRALPFGLEFDGNMGVRYVRSRVSGTGTMTFTSYSKTALYDPEDPNNSAGYVQSSIVQNTAVDATTTDVLPSLNLATWLRPDELVLRYSVAKTVARPPIQQLLPASTCIYDERAADLDADGTQRCNGTIGNPALQARKNVNQNVSLEWYPNRDTMFSLAWFNQKGKVGQFITEGVSGGQLFAGSDLVDPQTGVKLSDLPFNYSTYVNGPVSTRNGAEFSTKTAFTFLPGLLSFTGFDANYTKVKSKHVTASIVDLLTGTALPPARESESQYNVALWYDDGRLSARVALQGAAAWFTCISPCGQAPRELINYPAQGVNVNNSTPKIYSPGSPNFKDATRFVDAKIAWKWRPDVEFFLEGRNIGNATTSNSQAHYAPLSNGVPNLLDYAYAGRRIMVGVSFRTL</sequence>
<keyword evidence="8" id="KW-0675">Receptor</keyword>
<evidence type="ECO:0000256" key="6">
    <source>
        <dbReference type="SAM" id="SignalP"/>
    </source>
</evidence>
<feature type="signal peptide" evidence="6">
    <location>
        <begin position="1"/>
        <end position="37"/>
    </location>
</feature>
<dbReference type="InterPro" id="IPR036942">
    <property type="entry name" value="Beta-barrel_TonB_sf"/>
</dbReference>
<feature type="domain" description="TonB-dependent receptor plug" evidence="7">
    <location>
        <begin position="72"/>
        <end position="186"/>
    </location>
</feature>
<dbReference type="Gene3D" id="2.170.130.10">
    <property type="entry name" value="TonB-dependent receptor, plug domain"/>
    <property type="match status" value="1"/>
</dbReference>
<dbReference type="Gene3D" id="2.40.170.20">
    <property type="entry name" value="TonB-dependent receptor, beta-barrel domain"/>
    <property type="match status" value="1"/>
</dbReference>
<feature type="region of interest" description="Disordered" evidence="5">
    <location>
        <begin position="135"/>
        <end position="154"/>
    </location>
</feature>
<dbReference type="GO" id="GO:0009279">
    <property type="term" value="C:cell outer membrane"/>
    <property type="evidence" value="ECO:0007669"/>
    <property type="project" value="UniProtKB-SubCell"/>
</dbReference>
<organism evidence="8 9">
    <name type="scientific">Pseudoduganella lutea</name>
    <dbReference type="NCBI Taxonomy" id="321985"/>
    <lineage>
        <taxon>Bacteria</taxon>
        <taxon>Pseudomonadati</taxon>
        <taxon>Pseudomonadota</taxon>
        <taxon>Betaproteobacteria</taxon>
        <taxon>Burkholderiales</taxon>
        <taxon>Oxalobacteraceae</taxon>
        <taxon>Telluria group</taxon>
        <taxon>Pseudoduganella</taxon>
    </lineage>
</organism>
<dbReference type="AlphaFoldDB" id="A0A4P6KTI3"/>
<evidence type="ECO:0000256" key="1">
    <source>
        <dbReference type="ARBA" id="ARBA00004442"/>
    </source>
</evidence>
<keyword evidence="6" id="KW-0732">Signal</keyword>
<gene>
    <name evidence="8" type="ORF">EWM63_00790</name>
</gene>
<protein>
    <submittedName>
        <fullName evidence="8">TonB-dependent receptor</fullName>
    </submittedName>
</protein>
<dbReference type="PANTHER" id="PTHR40980">
    <property type="entry name" value="PLUG DOMAIN-CONTAINING PROTEIN"/>
    <property type="match status" value="1"/>
</dbReference>
<accession>A0A4P6KTI3</accession>
<dbReference type="SUPFAM" id="SSF56935">
    <property type="entry name" value="Porins"/>
    <property type="match status" value="1"/>
</dbReference>
<evidence type="ECO:0000256" key="2">
    <source>
        <dbReference type="ARBA" id="ARBA00009810"/>
    </source>
</evidence>
<dbReference type="Proteomes" id="UP000290637">
    <property type="component" value="Chromosome"/>
</dbReference>
<dbReference type="KEGG" id="plue:EWM63_00790"/>
<keyword evidence="3" id="KW-0472">Membrane</keyword>
<dbReference type="Pfam" id="PF07715">
    <property type="entry name" value="Plug"/>
    <property type="match status" value="1"/>
</dbReference>
<feature type="chain" id="PRO_5020603602" evidence="6">
    <location>
        <begin position="38"/>
        <end position="1246"/>
    </location>
</feature>
<evidence type="ECO:0000256" key="4">
    <source>
        <dbReference type="ARBA" id="ARBA00023237"/>
    </source>
</evidence>
<keyword evidence="4" id="KW-0998">Cell outer membrane</keyword>
<keyword evidence="9" id="KW-1185">Reference proteome</keyword>
<dbReference type="OrthoDB" id="8728630at2"/>
<proteinExistence type="inferred from homology"/>
<dbReference type="NCBIfam" id="TIGR01782">
    <property type="entry name" value="TonB-Xanth-Caul"/>
    <property type="match status" value="1"/>
</dbReference>